<evidence type="ECO:0000313" key="3">
    <source>
        <dbReference type="EMBL" id="EPN54973.1"/>
    </source>
</evidence>
<dbReference type="Gene3D" id="3.30.450.20">
    <property type="entry name" value="PAS domain"/>
    <property type="match status" value="1"/>
</dbReference>
<dbReference type="GO" id="GO:0016301">
    <property type="term" value="F:kinase activity"/>
    <property type="evidence" value="ECO:0007669"/>
    <property type="project" value="UniProtKB-KW"/>
</dbReference>
<dbReference type="NCBIfam" id="TIGR00229">
    <property type="entry name" value="sensory_box"/>
    <property type="match status" value="1"/>
</dbReference>
<keyword evidence="1 3" id="KW-0418">Kinase</keyword>
<dbReference type="EMBL" id="AOKF01002117">
    <property type="protein sequence ID" value="EPN54973.1"/>
    <property type="molecule type" value="Genomic_DNA"/>
</dbReference>
<gene>
    <name evidence="3" type="ORF">A245_24616</name>
</gene>
<feature type="domain" description="PAS fold-4" evidence="2">
    <location>
        <begin position="5"/>
        <end position="92"/>
    </location>
</feature>
<dbReference type="AlphaFoldDB" id="A0A656JUM3"/>
<dbReference type="Pfam" id="PF08448">
    <property type="entry name" value="PAS_4"/>
    <property type="match status" value="1"/>
</dbReference>
<proteinExistence type="predicted"/>
<evidence type="ECO:0000313" key="4">
    <source>
        <dbReference type="Proteomes" id="UP000018849"/>
    </source>
</evidence>
<name>A0A656JUM3_PSESF</name>
<keyword evidence="1 3" id="KW-0808">Transferase</keyword>
<dbReference type="Proteomes" id="UP000018849">
    <property type="component" value="Unassembled WGS sequence"/>
</dbReference>
<protein>
    <submittedName>
        <fullName evidence="3">Sensory box histidine kinase/response regulator</fullName>
    </submittedName>
</protein>
<feature type="non-terminal residue" evidence="3">
    <location>
        <position position="115"/>
    </location>
</feature>
<evidence type="ECO:0000256" key="1">
    <source>
        <dbReference type="ARBA" id="ARBA00022777"/>
    </source>
</evidence>
<sequence>MSDYIHIEANPAYEYHAGIPDVVGKKLREMVREEADGWVEFYGEVLRTGKPVRFERELVATGRYLALTAFRIEPASRNQVAVLFQDITERKRAERALQQLNETLEARIVEAVAER</sequence>
<accession>A0A656JUM3</accession>
<dbReference type="InterPro" id="IPR013656">
    <property type="entry name" value="PAS_4"/>
</dbReference>
<evidence type="ECO:0000259" key="2">
    <source>
        <dbReference type="Pfam" id="PF08448"/>
    </source>
</evidence>
<dbReference type="SUPFAM" id="SSF55785">
    <property type="entry name" value="PYP-like sensor domain (PAS domain)"/>
    <property type="match status" value="1"/>
</dbReference>
<dbReference type="InterPro" id="IPR035965">
    <property type="entry name" value="PAS-like_dom_sf"/>
</dbReference>
<organism evidence="3 4">
    <name type="scientific">Pseudomonas syringae pv. actinidiae ICMP 19096</name>
    <dbReference type="NCBI Taxonomy" id="1194405"/>
    <lineage>
        <taxon>Bacteria</taxon>
        <taxon>Pseudomonadati</taxon>
        <taxon>Pseudomonadota</taxon>
        <taxon>Gammaproteobacteria</taxon>
        <taxon>Pseudomonadales</taxon>
        <taxon>Pseudomonadaceae</taxon>
        <taxon>Pseudomonas</taxon>
        <taxon>Pseudomonas syringae</taxon>
    </lineage>
</organism>
<comment type="caution">
    <text evidence="3">The sequence shown here is derived from an EMBL/GenBank/DDBJ whole genome shotgun (WGS) entry which is preliminary data.</text>
</comment>
<reference evidence="3 4" key="1">
    <citation type="journal article" date="2013" name="PLoS Pathog.">
        <title>Genomic analysis of the Kiwifruit pathogen Pseudomonas syringae pv. actinidiae provides insight into the origins of an emergent plant disease.</title>
        <authorList>
            <person name="McCann H.C."/>
            <person name="Rikkerink E.H."/>
            <person name="Bertels F."/>
            <person name="Fiers M."/>
            <person name="Lu A."/>
            <person name="Rees-George J."/>
            <person name="Andersen M.T."/>
            <person name="Gleave A.P."/>
            <person name="Haubold B."/>
            <person name="Wohlers M.W."/>
            <person name="Guttman D.S."/>
            <person name="Wang P.W."/>
            <person name="Straub C."/>
            <person name="Vanneste J.L."/>
            <person name="Rainey P.B."/>
            <person name="Templeton M.D."/>
        </authorList>
    </citation>
    <scope>NUCLEOTIDE SEQUENCE [LARGE SCALE GENOMIC DNA]</scope>
    <source>
        <strain evidence="3 4">ICMP 19096</strain>
    </source>
</reference>
<dbReference type="InterPro" id="IPR000014">
    <property type="entry name" value="PAS"/>
</dbReference>